<accession>A0ABU2ZN52</accession>
<keyword evidence="4" id="KW-1185">Reference proteome</keyword>
<dbReference type="EMBL" id="JAVRHS010000014">
    <property type="protein sequence ID" value="MDT0577004.1"/>
    <property type="molecule type" value="Genomic_DNA"/>
</dbReference>
<feature type="signal peptide" evidence="1">
    <location>
        <begin position="1"/>
        <end position="23"/>
    </location>
</feature>
<evidence type="ECO:0000259" key="2">
    <source>
        <dbReference type="Pfam" id="PF20402"/>
    </source>
</evidence>
<feature type="chain" id="PRO_5047219145" description="DUF6692 domain-containing protein" evidence="1">
    <location>
        <begin position="24"/>
        <end position="163"/>
    </location>
</feature>
<evidence type="ECO:0000256" key="1">
    <source>
        <dbReference type="SAM" id="SignalP"/>
    </source>
</evidence>
<dbReference type="RefSeq" id="WP_311341578.1">
    <property type="nucleotide sequence ID" value="NZ_JAVRHS010000014.1"/>
</dbReference>
<dbReference type="Pfam" id="PF20402">
    <property type="entry name" value="DUF6692"/>
    <property type="match status" value="1"/>
</dbReference>
<dbReference type="InterPro" id="IPR046514">
    <property type="entry name" value="DUF6692"/>
</dbReference>
<protein>
    <recommendedName>
        <fullName evidence="2">DUF6692 domain-containing protein</fullName>
    </recommendedName>
</protein>
<proteinExistence type="predicted"/>
<comment type="caution">
    <text evidence="3">The sequence shown here is derived from an EMBL/GenBank/DDBJ whole genome shotgun (WGS) entry which is preliminary data.</text>
</comment>
<name>A0ABU2ZN52_9SPHN</name>
<organism evidence="3 4">
    <name type="scientific">Croceicoccus esteveae</name>
    <dbReference type="NCBI Taxonomy" id="3075597"/>
    <lineage>
        <taxon>Bacteria</taxon>
        <taxon>Pseudomonadati</taxon>
        <taxon>Pseudomonadota</taxon>
        <taxon>Alphaproteobacteria</taxon>
        <taxon>Sphingomonadales</taxon>
        <taxon>Erythrobacteraceae</taxon>
        <taxon>Croceicoccus</taxon>
    </lineage>
</organism>
<dbReference type="PROSITE" id="PS51257">
    <property type="entry name" value="PROKAR_LIPOPROTEIN"/>
    <property type="match status" value="1"/>
</dbReference>
<dbReference type="Proteomes" id="UP001259803">
    <property type="component" value="Unassembled WGS sequence"/>
</dbReference>
<reference evidence="3 4" key="1">
    <citation type="submission" date="2023-09" db="EMBL/GenBank/DDBJ databases">
        <authorList>
            <person name="Rey-Velasco X."/>
        </authorList>
    </citation>
    <scope>NUCLEOTIDE SEQUENCE [LARGE SCALE GENOMIC DNA]</scope>
    <source>
        <strain evidence="3 4">F390</strain>
    </source>
</reference>
<evidence type="ECO:0000313" key="4">
    <source>
        <dbReference type="Proteomes" id="UP001259803"/>
    </source>
</evidence>
<keyword evidence="1" id="KW-0732">Signal</keyword>
<sequence length="163" mass="16704">MKRVSAAVAGAAMLLSACNQNTAPGNDREAQLDPVLTPAPAASAADALAGIATSAIQPVPLTSADLAGLGGLGGKCAFRFTAVSFPAFVYDAARGTIKLNGTLITLPATSEGRFAEAGLQVLVRPIETDFDSGGRRKAEMIVQLPDAPDELGFRGYEVCAQQL</sequence>
<gene>
    <name evidence="3" type="ORF">RM533_12580</name>
</gene>
<evidence type="ECO:0000313" key="3">
    <source>
        <dbReference type="EMBL" id="MDT0577004.1"/>
    </source>
</evidence>
<feature type="domain" description="DUF6692" evidence="2">
    <location>
        <begin position="7"/>
        <end position="160"/>
    </location>
</feature>